<accession>A0ABW4J349</accession>
<gene>
    <name evidence="4" type="ORF">ACFQ5M_01525</name>
</gene>
<protein>
    <submittedName>
        <fullName evidence="4">Hsp20/alpha crystallin family protein</fullName>
    </submittedName>
</protein>
<dbReference type="Gene3D" id="2.60.40.790">
    <property type="match status" value="1"/>
</dbReference>
<organism evidence="4 5">
    <name type="scientific">Agrilactobacillus yilanensis</name>
    <dbReference type="NCBI Taxonomy" id="2485997"/>
    <lineage>
        <taxon>Bacteria</taxon>
        <taxon>Bacillati</taxon>
        <taxon>Bacillota</taxon>
        <taxon>Bacilli</taxon>
        <taxon>Lactobacillales</taxon>
        <taxon>Lactobacillaceae</taxon>
        <taxon>Agrilactobacillus</taxon>
    </lineage>
</organism>
<comment type="similarity">
    <text evidence="1 2">Belongs to the small heat shock protein (HSP20) family.</text>
</comment>
<dbReference type="EMBL" id="JBHTOP010000002">
    <property type="protein sequence ID" value="MFD1670769.1"/>
    <property type="molecule type" value="Genomic_DNA"/>
</dbReference>
<evidence type="ECO:0000313" key="5">
    <source>
        <dbReference type="Proteomes" id="UP001597267"/>
    </source>
</evidence>
<keyword evidence="5" id="KW-1185">Reference proteome</keyword>
<dbReference type="Proteomes" id="UP001597267">
    <property type="component" value="Unassembled WGS sequence"/>
</dbReference>
<evidence type="ECO:0000259" key="3">
    <source>
        <dbReference type="PROSITE" id="PS01031"/>
    </source>
</evidence>
<feature type="domain" description="SHSP" evidence="3">
    <location>
        <begin position="30"/>
        <end position="144"/>
    </location>
</feature>
<proteinExistence type="inferred from homology"/>
<evidence type="ECO:0000256" key="1">
    <source>
        <dbReference type="PROSITE-ProRule" id="PRU00285"/>
    </source>
</evidence>
<dbReference type="RefSeq" id="WP_125712743.1">
    <property type="nucleotide sequence ID" value="NZ_JBHTOP010000002.1"/>
</dbReference>
<evidence type="ECO:0000313" key="4">
    <source>
        <dbReference type="EMBL" id="MFD1670769.1"/>
    </source>
</evidence>
<sequence>MANEVTRRNNYGWGIDPFFDNLEDRFFGSLMPDSVQKNLKTDIEETDKAYIAKVDLPGVDKKDIHLNYSNGVLNINCNKQEFNDHEDKNGNVLMSERNYGTMSRSYRLPNVDQSKINAEYQAGVLKVTLPKTTETQNTNNIEIQ</sequence>
<dbReference type="PROSITE" id="PS01031">
    <property type="entry name" value="SHSP"/>
    <property type="match status" value="1"/>
</dbReference>
<evidence type="ECO:0000256" key="2">
    <source>
        <dbReference type="RuleBase" id="RU003616"/>
    </source>
</evidence>
<dbReference type="InterPro" id="IPR008978">
    <property type="entry name" value="HSP20-like_chaperone"/>
</dbReference>
<reference evidence="5" key="1">
    <citation type="journal article" date="2019" name="Int. J. Syst. Evol. Microbiol.">
        <title>The Global Catalogue of Microorganisms (GCM) 10K type strain sequencing project: providing services to taxonomists for standard genome sequencing and annotation.</title>
        <authorList>
            <consortium name="The Broad Institute Genomics Platform"/>
            <consortium name="The Broad Institute Genome Sequencing Center for Infectious Disease"/>
            <person name="Wu L."/>
            <person name="Ma J."/>
        </authorList>
    </citation>
    <scope>NUCLEOTIDE SEQUENCE [LARGE SCALE GENOMIC DNA]</scope>
    <source>
        <strain evidence="5">CCM 8896</strain>
    </source>
</reference>
<comment type="caution">
    <text evidence="4">The sequence shown here is derived from an EMBL/GenBank/DDBJ whole genome shotgun (WGS) entry which is preliminary data.</text>
</comment>
<dbReference type="Pfam" id="PF00011">
    <property type="entry name" value="HSP20"/>
    <property type="match status" value="1"/>
</dbReference>
<dbReference type="InterPro" id="IPR002068">
    <property type="entry name" value="A-crystallin/Hsp20_dom"/>
</dbReference>
<dbReference type="CDD" id="cd06471">
    <property type="entry name" value="ACD_LpsHSP_like"/>
    <property type="match status" value="1"/>
</dbReference>
<dbReference type="InterPro" id="IPR031107">
    <property type="entry name" value="Small_HSP"/>
</dbReference>
<dbReference type="PANTHER" id="PTHR11527">
    <property type="entry name" value="HEAT-SHOCK PROTEIN 20 FAMILY MEMBER"/>
    <property type="match status" value="1"/>
</dbReference>
<name>A0ABW4J349_9LACO</name>
<dbReference type="SUPFAM" id="SSF49764">
    <property type="entry name" value="HSP20-like chaperones"/>
    <property type="match status" value="1"/>
</dbReference>